<name>A0A1R3I5M0_9ROSI</name>
<accession>A0A1R3I5M0</accession>
<dbReference type="OrthoDB" id="1929473at2759"/>
<evidence type="ECO:0000313" key="1">
    <source>
        <dbReference type="EMBL" id="OMO77870.1"/>
    </source>
</evidence>
<protein>
    <submittedName>
        <fullName evidence="1">Ribonuclease H protein</fullName>
    </submittedName>
</protein>
<evidence type="ECO:0000313" key="2">
    <source>
        <dbReference type="Proteomes" id="UP000187203"/>
    </source>
</evidence>
<sequence length="107" mass="12093">GGEVESSHNHLVSWDRVCSPKGNGGLGLRKARIMNVALLVKTGWKLHARQQSLCTEVFEKKYLRGLGFMDADARGRQSSTWRGIRRSIDCVRNGYKWNIENDASVNF</sequence>
<dbReference type="Proteomes" id="UP000187203">
    <property type="component" value="Unassembled WGS sequence"/>
</dbReference>
<gene>
    <name evidence="1" type="ORF">COLO4_24987</name>
</gene>
<dbReference type="AlphaFoldDB" id="A0A1R3I5M0"/>
<organism evidence="1 2">
    <name type="scientific">Corchorus olitorius</name>
    <dbReference type="NCBI Taxonomy" id="93759"/>
    <lineage>
        <taxon>Eukaryota</taxon>
        <taxon>Viridiplantae</taxon>
        <taxon>Streptophyta</taxon>
        <taxon>Embryophyta</taxon>
        <taxon>Tracheophyta</taxon>
        <taxon>Spermatophyta</taxon>
        <taxon>Magnoliopsida</taxon>
        <taxon>eudicotyledons</taxon>
        <taxon>Gunneridae</taxon>
        <taxon>Pentapetalae</taxon>
        <taxon>rosids</taxon>
        <taxon>malvids</taxon>
        <taxon>Malvales</taxon>
        <taxon>Malvaceae</taxon>
        <taxon>Grewioideae</taxon>
        <taxon>Apeibeae</taxon>
        <taxon>Corchorus</taxon>
    </lineage>
</organism>
<comment type="caution">
    <text evidence="1">The sequence shown here is derived from an EMBL/GenBank/DDBJ whole genome shotgun (WGS) entry which is preliminary data.</text>
</comment>
<keyword evidence="2" id="KW-1185">Reference proteome</keyword>
<dbReference type="EMBL" id="AWUE01018882">
    <property type="protein sequence ID" value="OMO77870.1"/>
    <property type="molecule type" value="Genomic_DNA"/>
</dbReference>
<feature type="non-terminal residue" evidence="1">
    <location>
        <position position="1"/>
    </location>
</feature>
<proteinExistence type="predicted"/>
<reference evidence="2" key="1">
    <citation type="submission" date="2013-09" db="EMBL/GenBank/DDBJ databases">
        <title>Corchorus olitorius genome sequencing.</title>
        <authorList>
            <person name="Alam M."/>
            <person name="Haque M.S."/>
            <person name="Islam M.S."/>
            <person name="Emdad E.M."/>
            <person name="Islam M.M."/>
            <person name="Ahmed B."/>
            <person name="Halim A."/>
            <person name="Hossen Q.M.M."/>
            <person name="Hossain M.Z."/>
            <person name="Ahmed R."/>
            <person name="Khan M.M."/>
            <person name="Islam R."/>
            <person name="Rashid M.M."/>
            <person name="Khan S.A."/>
            <person name="Rahman M.S."/>
            <person name="Alam M."/>
            <person name="Yahiya A.S."/>
            <person name="Khan M.S."/>
            <person name="Azam M.S."/>
            <person name="Haque T."/>
            <person name="Lashkar M.Z.H."/>
            <person name="Akhand A.I."/>
            <person name="Morshed G."/>
            <person name="Roy S."/>
            <person name="Uddin K.S."/>
            <person name="Rabeya T."/>
            <person name="Hossain A.S."/>
            <person name="Chowdhury A."/>
            <person name="Snigdha A.R."/>
            <person name="Mortoza M.S."/>
            <person name="Matin S.A."/>
            <person name="Hoque S.M.E."/>
            <person name="Islam M.K."/>
            <person name="Roy D.K."/>
            <person name="Haider R."/>
            <person name="Moosa M.M."/>
            <person name="Elias S.M."/>
            <person name="Hasan A.M."/>
            <person name="Jahan S."/>
            <person name="Shafiuddin M."/>
            <person name="Mahmood N."/>
            <person name="Shommy N.S."/>
        </authorList>
    </citation>
    <scope>NUCLEOTIDE SEQUENCE [LARGE SCALE GENOMIC DNA]</scope>
    <source>
        <strain evidence="2">cv. O-4</strain>
    </source>
</reference>